<reference evidence="1" key="1">
    <citation type="submission" date="2023-06" db="EMBL/GenBank/DDBJ databases">
        <authorList>
            <person name="Delattre M."/>
        </authorList>
    </citation>
    <scope>NUCLEOTIDE SEQUENCE</scope>
    <source>
        <strain evidence="1">AF72</strain>
    </source>
</reference>
<keyword evidence="2" id="KW-1185">Reference proteome</keyword>
<sequence>MATLSESAEATTAFEFDVDDYNFRRNLMEHGISLPVDQIGKYEHADNDNAAHFSATTSFPSGLTQDTILHAVRMAEHGAPSFYHMPEMNRFQVPCAPRLAPAPSEYAFGELSETCCIDVAATPYTTMCTVKEMDEPTVTEGADFSLNGPATPTNSRYGSTVGKHLTPMAKRPFFAASGGDRYARTIDSQYCSELLQ</sequence>
<comment type="caution">
    <text evidence="1">The sequence shown here is derived from an EMBL/GenBank/DDBJ whole genome shotgun (WGS) entry which is preliminary data.</text>
</comment>
<proteinExistence type="predicted"/>
<evidence type="ECO:0000313" key="1">
    <source>
        <dbReference type="EMBL" id="CAJ0586675.1"/>
    </source>
</evidence>
<gene>
    <name evidence="1" type="ORF">MSPICULIGERA_LOCUS24666</name>
</gene>
<protein>
    <submittedName>
        <fullName evidence="1">Uncharacterized protein</fullName>
    </submittedName>
</protein>
<dbReference type="AlphaFoldDB" id="A0AA36DHW4"/>
<feature type="non-terminal residue" evidence="1">
    <location>
        <position position="1"/>
    </location>
</feature>
<dbReference type="EMBL" id="CATQJA010002709">
    <property type="protein sequence ID" value="CAJ0586675.1"/>
    <property type="molecule type" value="Genomic_DNA"/>
</dbReference>
<evidence type="ECO:0000313" key="2">
    <source>
        <dbReference type="Proteomes" id="UP001177023"/>
    </source>
</evidence>
<accession>A0AA36DHW4</accession>
<dbReference type="Proteomes" id="UP001177023">
    <property type="component" value="Unassembled WGS sequence"/>
</dbReference>
<organism evidence="1 2">
    <name type="scientific">Mesorhabditis spiculigera</name>
    <dbReference type="NCBI Taxonomy" id="96644"/>
    <lineage>
        <taxon>Eukaryota</taxon>
        <taxon>Metazoa</taxon>
        <taxon>Ecdysozoa</taxon>
        <taxon>Nematoda</taxon>
        <taxon>Chromadorea</taxon>
        <taxon>Rhabditida</taxon>
        <taxon>Rhabditina</taxon>
        <taxon>Rhabditomorpha</taxon>
        <taxon>Rhabditoidea</taxon>
        <taxon>Rhabditidae</taxon>
        <taxon>Mesorhabditinae</taxon>
        <taxon>Mesorhabditis</taxon>
    </lineage>
</organism>
<name>A0AA36DHW4_9BILA</name>